<dbReference type="EMBL" id="DMVW01000081">
    <property type="protein sequence ID" value="HAR51772.1"/>
    <property type="molecule type" value="Genomic_DNA"/>
</dbReference>
<protein>
    <recommendedName>
        <fullName evidence="4">AAA+ family ATPase</fullName>
    </recommendedName>
</protein>
<evidence type="ECO:0000313" key="2">
    <source>
        <dbReference type="EMBL" id="HAR51772.1"/>
    </source>
</evidence>
<name>A0A348WB60_9RHOB</name>
<reference evidence="2 3" key="1">
    <citation type="journal article" date="2018" name="Nat. Biotechnol.">
        <title>A standardized bacterial taxonomy based on genome phylogeny substantially revises the tree of life.</title>
        <authorList>
            <person name="Parks D.H."/>
            <person name="Chuvochina M."/>
            <person name="Waite D.W."/>
            <person name="Rinke C."/>
            <person name="Skarshewski A."/>
            <person name="Chaumeil P.A."/>
            <person name="Hugenholtz P."/>
        </authorList>
    </citation>
    <scope>NUCLEOTIDE SEQUENCE [LARGE SCALE GENOMIC DNA]</scope>
    <source>
        <strain evidence="2">UBA9169</strain>
    </source>
</reference>
<proteinExistence type="predicted"/>
<evidence type="ECO:0000313" key="3">
    <source>
        <dbReference type="Proteomes" id="UP000264719"/>
    </source>
</evidence>
<evidence type="ECO:0008006" key="4">
    <source>
        <dbReference type="Google" id="ProtNLM"/>
    </source>
</evidence>
<dbReference type="Proteomes" id="UP000264719">
    <property type="component" value="Unassembled WGS sequence"/>
</dbReference>
<organism evidence="2 3">
    <name type="scientific">Roseovarius nubinhibens</name>
    <dbReference type="NCBI Taxonomy" id="314263"/>
    <lineage>
        <taxon>Bacteria</taxon>
        <taxon>Pseudomonadati</taxon>
        <taxon>Pseudomonadota</taxon>
        <taxon>Alphaproteobacteria</taxon>
        <taxon>Rhodobacterales</taxon>
        <taxon>Roseobacteraceae</taxon>
        <taxon>Roseovarius</taxon>
    </lineage>
</organism>
<gene>
    <name evidence="2" type="ORF">DCS45_07835</name>
</gene>
<sequence length="115" mass="12550">MSAQEAEGEAAPEEGLSLIEEGARMFLEGLAEDMAPAMKDLAELAESWQPQMREFVTQMGPALSELLDKVDDISRYHAPEMLPNGDIIMRRKAPAEDGPGEGLLPPMKPGEDIEI</sequence>
<feature type="region of interest" description="Disordered" evidence="1">
    <location>
        <begin position="92"/>
        <end position="115"/>
    </location>
</feature>
<dbReference type="AlphaFoldDB" id="A0A348WB60"/>
<comment type="caution">
    <text evidence="2">The sequence shown here is derived from an EMBL/GenBank/DDBJ whole genome shotgun (WGS) entry which is preliminary data.</text>
</comment>
<accession>A0A348WB60</accession>
<evidence type="ECO:0000256" key="1">
    <source>
        <dbReference type="SAM" id="MobiDB-lite"/>
    </source>
</evidence>